<comment type="caution">
    <text evidence="23">The sequence shown here is derived from an EMBL/GenBank/DDBJ whole genome shotgun (WGS) entry which is preliminary data.</text>
</comment>
<organism evidence="23 24">
    <name type="scientific">Methyloversatilis universalis (strain ATCC BAA-1314 / DSM 25237 / JCM 13912 / CCUG 52030 / FAM5)</name>
    <dbReference type="NCBI Taxonomy" id="1000565"/>
    <lineage>
        <taxon>Bacteria</taxon>
        <taxon>Pseudomonadati</taxon>
        <taxon>Pseudomonadota</taxon>
        <taxon>Betaproteobacteria</taxon>
        <taxon>Nitrosomonadales</taxon>
        <taxon>Sterolibacteriaceae</taxon>
        <taxon>Methyloversatilis</taxon>
    </lineage>
</organism>
<dbReference type="eggNOG" id="COG1605">
    <property type="taxonomic scope" value="Bacteria"/>
</dbReference>
<dbReference type="eggNOG" id="COG0077">
    <property type="taxonomic scope" value="Bacteria"/>
</dbReference>
<dbReference type="UniPathway" id="UPA00121">
    <property type="reaction ID" value="UER00345"/>
</dbReference>
<evidence type="ECO:0000256" key="18">
    <source>
        <dbReference type="ARBA" id="ARBA00047848"/>
    </source>
</evidence>
<dbReference type="CDD" id="cd04905">
    <property type="entry name" value="ACT_CM-PDT"/>
    <property type="match status" value="1"/>
</dbReference>
<dbReference type="SUPFAM" id="SSF55021">
    <property type="entry name" value="ACT-like"/>
    <property type="match status" value="1"/>
</dbReference>
<evidence type="ECO:0000259" key="22">
    <source>
        <dbReference type="PROSITE" id="PS51671"/>
    </source>
</evidence>
<evidence type="ECO:0000256" key="9">
    <source>
        <dbReference type="ARBA" id="ARBA00022490"/>
    </source>
</evidence>
<gene>
    <name evidence="23" type="ORF">METUNv1_02724</name>
</gene>
<keyword evidence="11" id="KW-0057">Aromatic amino acid biosynthesis</keyword>
<dbReference type="GO" id="GO:0004106">
    <property type="term" value="F:chorismate mutase activity"/>
    <property type="evidence" value="ECO:0007669"/>
    <property type="project" value="UniProtKB-EC"/>
</dbReference>
<evidence type="ECO:0000256" key="1">
    <source>
        <dbReference type="ARBA" id="ARBA00000824"/>
    </source>
</evidence>
<dbReference type="SUPFAM" id="SSF53850">
    <property type="entry name" value="Periplasmic binding protein-like II"/>
    <property type="match status" value="1"/>
</dbReference>
<dbReference type="AlphaFoldDB" id="F5REK2"/>
<dbReference type="CDD" id="cd13630">
    <property type="entry name" value="PBP2_PDT_1"/>
    <property type="match status" value="1"/>
</dbReference>
<evidence type="ECO:0000313" key="24">
    <source>
        <dbReference type="Proteomes" id="UP000005019"/>
    </source>
</evidence>
<feature type="domain" description="Chorismate mutase" evidence="20">
    <location>
        <begin position="5"/>
        <end position="92"/>
    </location>
</feature>
<dbReference type="Gene3D" id="3.40.190.10">
    <property type="entry name" value="Periplasmic binding protein-like II"/>
    <property type="match status" value="2"/>
</dbReference>
<evidence type="ECO:0000256" key="12">
    <source>
        <dbReference type="ARBA" id="ARBA00023222"/>
    </source>
</evidence>
<evidence type="ECO:0000256" key="15">
    <source>
        <dbReference type="ARBA" id="ARBA00023268"/>
    </source>
</evidence>
<sequence>MATDPSPNDELLKLRDAIDAIDTQVLQLISERARHAHRIGEIKQGNIYRPEREAQVLRRLADDNPGPLPPQAVKTVFREIMSACLALEQPLTVAFLGPVGTFSESAARRHFGAAPTFQPMATIDDVFRAVESGNASYGVVPVENSTEGAVGRTLDMLLSTTQMLCGEVMLRVEQNLMTRDTPLNEIRCVYSHAQSLAQCHEWLNRNLPGVPVVAVASNAEAAIRASEEERAAAIAGQAAADAYGLKILAANIEDDPANTTRFLVLGEHDAGPSGRDKTSIIFTVQNKAGAVVSLLQPLAEEGVSMTKLQSRPVRGFGSGGWQYVFYVDVEGHQHDPAVARALSRIRAEAGSLKVLGSYPVSVNNS</sequence>
<name>F5REK2_METUF</name>
<evidence type="ECO:0000256" key="6">
    <source>
        <dbReference type="ARBA" id="ARBA00012404"/>
    </source>
</evidence>
<comment type="function">
    <text evidence="2">Catalyzes the Claisen rearrangement of chorismate to prephenate and the decarboxylation/dehydration of prephenate to phenylpyruvate.</text>
</comment>
<dbReference type="Gene3D" id="3.30.70.260">
    <property type="match status" value="1"/>
</dbReference>
<evidence type="ECO:0000256" key="16">
    <source>
        <dbReference type="ARBA" id="ARBA00031175"/>
    </source>
</evidence>
<dbReference type="Gene3D" id="1.20.59.10">
    <property type="entry name" value="Chorismate mutase"/>
    <property type="match status" value="1"/>
</dbReference>
<reference evidence="23 24" key="1">
    <citation type="journal article" date="2011" name="J. Bacteriol.">
        <title>Genome sequence of Methyloversatilis universalis FAM5T, a methylotrophic representative of the order Rhodocyclales.</title>
        <authorList>
            <person name="Kittichotirat W."/>
            <person name="Good N.M."/>
            <person name="Hall R."/>
            <person name="Bringel F."/>
            <person name="Lajus A."/>
            <person name="Medigue C."/>
            <person name="Smalley N.E."/>
            <person name="Beck D."/>
            <person name="Bumgarner R."/>
            <person name="Vuilleumier S."/>
            <person name="Kalyuzhnaya M.G."/>
        </authorList>
    </citation>
    <scope>NUCLEOTIDE SEQUENCE [LARGE SCALE GENOMIC DNA]</scope>
    <source>
        <strain evidence="24">ATCC BAA-1314 / JCM 13912 / FAM5</strain>
    </source>
</reference>
<evidence type="ECO:0000256" key="10">
    <source>
        <dbReference type="ARBA" id="ARBA00022605"/>
    </source>
</evidence>
<evidence type="ECO:0000256" key="11">
    <source>
        <dbReference type="ARBA" id="ARBA00023141"/>
    </source>
</evidence>
<dbReference type="SMART" id="SM00830">
    <property type="entry name" value="CM_2"/>
    <property type="match status" value="1"/>
</dbReference>
<evidence type="ECO:0000256" key="8">
    <source>
        <dbReference type="ARBA" id="ARBA00014401"/>
    </source>
</evidence>
<dbReference type="SUPFAM" id="SSF48600">
    <property type="entry name" value="Chorismate mutase II"/>
    <property type="match status" value="1"/>
</dbReference>
<evidence type="ECO:0000256" key="7">
    <source>
        <dbReference type="ARBA" id="ARBA00013147"/>
    </source>
</evidence>
<keyword evidence="12" id="KW-0584">Phenylalanine biosynthesis</keyword>
<comment type="catalytic activity">
    <reaction evidence="1">
        <text>chorismate = prephenate</text>
        <dbReference type="Rhea" id="RHEA:13897"/>
        <dbReference type="ChEBI" id="CHEBI:29748"/>
        <dbReference type="ChEBI" id="CHEBI:29934"/>
        <dbReference type="EC" id="5.4.99.5"/>
    </reaction>
</comment>
<dbReference type="InterPro" id="IPR010957">
    <property type="entry name" value="G/b/e-P-prot_chorismate_mutase"/>
</dbReference>
<evidence type="ECO:0000256" key="14">
    <source>
        <dbReference type="ARBA" id="ARBA00023239"/>
    </source>
</evidence>
<dbReference type="Pfam" id="PF01817">
    <property type="entry name" value="CM_2"/>
    <property type="match status" value="1"/>
</dbReference>
<evidence type="ECO:0000256" key="13">
    <source>
        <dbReference type="ARBA" id="ARBA00023235"/>
    </source>
</evidence>
<evidence type="ECO:0000259" key="20">
    <source>
        <dbReference type="PROSITE" id="PS51168"/>
    </source>
</evidence>
<accession>F5REK2</accession>
<dbReference type="PROSITE" id="PS51171">
    <property type="entry name" value="PREPHENATE_DEHYDR_3"/>
    <property type="match status" value="1"/>
</dbReference>
<keyword evidence="13" id="KW-0413">Isomerase</keyword>
<dbReference type="PROSITE" id="PS51168">
    <property type="entry name" value="CHORISMATE_MUT_2"/>
    <property type="match status" value="1"/>
</dbReference>
<dbReference type="RefSeq" id="WP_008062599.1">
    <property type="nucleotide sequence ID" value="NZ_AFHG01000052.1"/>
</dbReference>
<dbReference type="PIRSF" id="PIRSF001500">
    <property type="entry name" value="Chor_mut_pdt_Ppr"/>
    <property type="match status" value="1"/>
</dbReference>
<dbReference type="GO" id="GO:0005737">
    <property type="term" value="C:cytoplasm"/>
    <property type="evidence" value="ECO:0007669"/>
    <property type="project" value="UniProtKB-SubCell"/>
</dbReference>
<dbReference type="UniPathway" id="UPA00120">
    <property type="reaction ID" value="UER00203"/>
</dbReference>
<comment type="subcellular location">
    <subcellularLocation>
        <location evidence="3">Cytoplasm</location>
    </subcellularLocation>
</comment>
<dbReference type="EC" id="4.2.1.51" evidence="7"/>
<evidence type="ECO:0000256" key="2">
    <source>
        <dbReference type="ARBA" id="ARBA00002364"/>
    </source>
</evidence>
<dbReference type="STRING" id="1000565.METUNv1_02724"/>
<keyword evidence="9" id="KW-0963">Cytoplasm</keyword>
<dbReference type="Proteomes" id="UP000005019">
    <property type="component" value="Unassembled WGS sequence"/>
</dbReference>
<dbReference type="PANTHER" id="PTHR21022:SF19">
    <property type="entry name" value="PREPHENATE DEHYDRATASE-RELATED"/>
    <property type="match status" value="1"/>
</dbReference>
<dbReference type="GO" id="GO:0004664">
    <property type="term" value="F:prephenate dehydratase activity"/>
    <property type="evidence" value="ECO:0007669"/>
    <property type="project" value="UniProtKB-EC"/>
</dbReference>
<evidence type="ECO:0000256" key="17">
    <source>
        <dbReference type="ARBA" id="ARBA00031520"/>
    </source>
</evidence>
<keyword evidence="24" id="KW-1185">Reference proteome</keyword>
<dbReference type="InterPro" id="IPR045865">
    <property type="entry name" value="ACT-like_dom_sf"/>
</dbReference>
<feature type="site" description="Essential for prephenate dehydratase activity" evidence="19">
    <location>
        <position position="260"/>
    </location>
</feature>
<dbReference type="NCBIfam" id="TIGR01807">
    <property type="entry name" value="CM_P2"/>
    <property type="match status" value="1"/>
</dbReference>
<dbReference type="FunFam" id="3.40.190.10:FF:000029">
    <property type="entry name" value="Chorismate mutase/Prephenate dehydratase"/>
    <property type="match status" value="1"/>
</dbReference>
<dbReference type="PANTHER" id="PTHR21022">
    <property type="entry name" value="PREPHENATE DEHYDRATASE P PROTEIN"/>
    <property type="match status" value="1"/>
</dbReference>
<keyword evidence="15" id="KW-0511">Multifunctional enzyme</keyword>
<comment type="pathway">
    <text evidence="4">Amino-acid biosynthesis; L-phenylalanine biosynthesis; phenylpyruvate from prephenate: step 1/1.</text>
</comment>
<evidence type="ECO:0000256" key="4">
    <source>
        <dbReference type="ARBA" id="ARBA00004741"/>
    </source>
</evidence>
<dbReference type="InterPro" id="IPR001086">
    <property type="entry name" value="Preph_deHydtase"/>
</dbReference>
<comment type="pathway">
    <text evidence="5">Metabolic intermediate biosynthesis; prephenate biosynthesis; prephenate from chorismate: step 1/1.</text>
</comment>
<feature type="domain" description="ACT" evidence="22">
    <location>
        <begin position="279"/>
        <end position="359"/>
    </location>
</feature>
<dbReference type="InterPro" id="IPR036979">
    <property type="entry name" value="CM_dom_sf"/>
</dbReference>
<comment type="catalytic activity">
    <reaction evidence="18">
        <text>prephenate + H(+) = 3-phenylpyruvate + CO2 + H2O</text>
        <dbReference type="Rhea" id="RHEA:21648"/>
        <dbReference type="ChEBI" id="CHEBI:15377"/>
        <dbReference type="ChEBI" id="CHEBI:15378"/>
        <dbReference type="ChEBI" id="CHEBI:16526"/>
        <dbReference type="ChEBI" id="CHEBI:18005"/>
        <dbReference type="ChEBI" id="CHEBI:29934"/>
        <dbReference type="EC" id="4.2.1.51"/>
    </reaction>
</comment>
<keyword evidence="14" id="KW-0456">Lyase</keyword>
<dbReference type="FunFam" id="3.40.190.10:FF:000034">
    <property type="entry name" value="Chorismate mutase/prephenate dehydratase"/>
    <property type="match status" value="1"/>
</dbReference>
<dbReference type="NCBIfam" id="NF008865">
    <property type="entry name" value="PRK11898.1"/>
    <property type="match status" value="1"/>
</dbReference>
<dbReference type="GO" id="GO:0009094">
    <property type="term" value="P:L-phenylalanine biosynthetic process"/>
    <property type="evidence" value="ECO:0007669"/>
    <property type="project" value="UniProtKB-UniPathway"/>
</dbReference>
<dbReference type="EMBL" id="AFHG01000052">
    <property type="protein sequence ID" value="EGK71333.1"/>
    <property type="molecule type" value="Genomic_DNA"/>
</dbReference>
<dbReference type="Pfam" id="PF00800">
    <property type="entry name" value="PDT"/>
    <property type="match status" value="1"/>
</dbReference>
<dbReference type="InterPro" id="IPR036263">
    <property type="entry name" value="Chorismate_II_sf"/>
</dbReference>
<evidence type="ECO:0000256" key="5">
    <source>
        <dbReference type="ARBA" id="ARBA00004817"/>
    </source>
</evidence>
<dbReference type="GO" id="GO:0046417">
    <property type="term" value="P:chorismate metabolic process"/>
    <property type="evidence" value="ECO:0007669"/>
    <property type="project" value="InterPro"/>
</dbReference>
<dbReference type="OrthoDB" id="9802281at2"/>
<dbReference type="InterPro" id="IPR002701">
    <property type="entry name" value="CM_II_prokaryot"/>
</dbReference>
<evidence type="ECO:0000313" key="23">
    <source>
        <dbReference type="EMBL" id="EGK71333.1"/>
    </source>
</evidence>
<dbReference type="Pfam" id="PF01842">
    <property type="entry name" value="ACT"/>
    <property type="match status" value="1"/>
</dbReference>
<evidence type="ECO:0000256" key="19">
    <source>
        <dbReference type="PIRSR" id="PIRSR001500-2"/>
    </source>
</evidence>
<dbReference type="PROSITE" id="PS00857">
    <property type="entry name" value="PREPHENATE_DEHYDR_1"/>
    <property type="match status" value="1"/>
</dbReference>
<proteinExistence type="predicted"/>
<dbReference type="EC" id="5.4.99.5" evidence="6"/>
<dbReference type="InterPro" id="IPR018528">
    <property type="entry name" value="Preph_deHydtase_CS"/>
</dbReference>
<dbReference type="PROSITE" id="PS51671">
    <property type="entry name" value="ACT"/>
    <property type="match status" value="1"/>
</dbReference>
<dbReference type="InterPro" id="IPR008242">
    <property type="entry name" value="Chor_mutase/pphenate_deHydtase"/>
</dbReference>
<feature type="domain" description="Prephenate dehydratase" evidence="21">
    <location>
        <begin position="92"/>
        <end position="267"/>
    </location>
</feature>
<protein>
    <recommendedName>
        <fullName evidence="8">Bifunctional chorismate mutase/prephenate dehydratase</fullName>
        <ecNumber evidence="7">4.2.1.51</ecNumber>
        <ecNumber evidence="6">5.4.99.5</ecNumber>
    </recommendedName>
    <alternativeName>
        <fullName evidence="17">Chorismate mutase-prephenate dehydratase</fullName>
    </alternativeName>
    <alternativeName>
        <fullName evidence="16">p-protein</fullName>
    </alternativeName>
</protein>
<dbReference type="InterPro" id="IPR002912">
    <property type="entry name" value="ACT_dom"/>
</dbReference>
<evidence type="ECO:0000259" key="21">
    <source>
        <dbReference type="PROSITE" id="PS51171"/>
    </source>
</evidence>
<evidence type="ECO:0000256" key="3">
    <source>
        <dbReference type="ARBA" id="ARBA00004496"/>
    </source>
</evidence>
<keyword evidence="10" id="KW-0028">Amino-acid biosynthesis</keyword>